<dbReference type="PANTHER" id="PTHR10039:SF14">
    <property type="entry name" value="NACHT DOMAIN-CONTAINING PROTEIN"/>
    <property type="match status" value="1"/>
</dbReference>
<feature type="repeat" description="ANK" evidence="3">
    <location>
        <begin position="1059"/>
        <end position="1092"/>
    </location>
</feature>
<comment type="similarity">
    <text evidence="1">Belongs to the putative lipase ROG1 family.</text>
</comment>
<dbReference type="InterPro" id="IPR029058">
    <property type="entry name" value="AB_hydrolase_fold"/>
</dbReference>
<evidence type="ECO:0000259" key="5">
    <source>
        <dbReference type="Pfam" id="PF05057"/>
    </source>
</evidence>
<organism evidence="7 8">
    <name type="scientific">Fusarium globosum</name>
    <dbReference type="NCBI Taxonomy" id="78864"/>
    <lineage>
        <taxon>Eukaryota</taxon>
        <taxon>Fungi</taxon>
        <taxon>Dikarya</taxon>
        <taxon>Ascomycota</taxon>
        <taxon>Pezizomycotina</taxon>
        <taxon>Sordariomycetes</taxon>
        <taxon>Hypocreomycetidae</taxon>
        <taxon>Hypocreales</taxon>
        <taxon>Nectriaceae</taxon>
        <taxon>Fusarium</taxon>
        <taxon>Fusarium fujikuroi species complex</taxon>
    </lineage>
</organism>
<feature type="domain" description="DUF676" evidence="5">
    <location>
        <begin position="70"/>
        <end position="200"/>
    </location>
</feature>
<evidence type="ECO:0000313" key="7">
    <source>
        <dbReference type="EMBL" id="KAF5706523.1"/>
    </source>
</evidence>
<accession>A0A8H5Y600</accession>
<evidence type="ECO:0000256" key="2">
    <source>
        <dbReference type="ARBA" id="ARBA00022737"/>
    </source>
</evidence>
<dbReference type="EMBL" id="JAAQPF010000320">
    <property type="protein sequence ID" value="KAF5706523.1"/>
    <property type="molecule type" value="Genomic_DNA"/>
</dbReference>
<evidence type="ECO:0000256" key="4">
    <source>
        <dbReference type="SAM" id="MobiDB-lite"/>
    </source>
</evidence>
<keyword evidence="2" id="KW-0677">Repeat</keyword>
<evidence type="ECO:0000256" key="3">
    <source>
        <dbReference type="PROSITE-ProRule" id="PRU00023"/>
    </source>
</evidence>
<sequence>MKHVHRFKARVLKRSDLPSGSALETQSQSASVALPGSAERPAEKNGLFKLAESKPASDLSGSTSFPVDIVAVHGLNGDAFSTWTHKPTGILWLRDLLPSYLPGCRVYTYGYPSKIFSQSSERVQEYALNLLISLRDIREDSENAKRSVVFICHSLGGIVFKRALVTAHQDNHLYGEVLNSIIGVVFLGTPHRGSTAANLGSVCGAIVNTFWSTASAGVGPRTVRTDLLNNLIYDSDALQDLAMSARVRLGSISVVSCFETEPTPPLSSLIVSRASATLSLPNEELIPMSEDHKTICRFSGETESYLKVARAIRRIVLQSSNSSPALKRVSTHSSTLVLSDLERTCMTLLNDHDVTKDVEPPPKPVPGTCQWIRGHQLFIAWLEKSSNALLWLTGHPGCGKTMLSYSLAQYFEDARTKSRNVLIYLCQNKNKQTDGRAVLIGLILQIIDRHRSLIRHIRAAFEKQGSSIVQSFASLWRIFLKVTTDPKIGPIYVILDALDECEKVSCHQLLISIAEMLAEPPQSIKGDSYIKFLITSRPFLYQSYANSQKALQSQISIDDDQTGYTEDLQTFIQQRIHEISLNRQFSSEIKEFLCQAITSKADRTFLWIHMVLASIEKSLLTSRKEFQKIIAGIPEGLAEIYHRYISAIPEDHVEDASKLLNLLLACSRPLSLNELNIAFTMKPQHTTAEDIMQDTHNSIAYTVQGILGSLARVTGQQVSLVHQSLKEFLLEQDPEKAKDSSTIRLVNAQKSALQLATVCIQYLLLDDFAINFFPTCDSPTTAVAEDTDFLVELPMGDFKGDFWDQGDLELESDVLFREPDAQHPNICDSVVSDYPFYTYACLHWAEHFSMCEESAPDDLQDAAKSLLDNNTANCRNWLSFYGARASTLIEGDLADLDPLIVASQFNLSTALDDIIRTNGPDQDTMNQSLYWASRLGHHRIVPSLLAAGADPNARLIEGQTALTVASEHGRISCVKALLVDIRTNVNEPGRAGRTALSFACGVGHDGIVKELLKQRLCNAGQPDNAGATSFIWAVGGGHHSIMSTLARLHSININHMDKTGRTAVSWAAGDDMADTLIRLLKLPGININAKDNKGRSPLSWAAGNGCVGVIEVLLAHPKLDKASIDNDKRNAISWASARGHYEVLVKLLKAGCPGVDAEDIDTWTPLAWAIQTDSPDTVQALVSDGKVQLERPDGGGRTALSWAVETSQALNFAMSSPSSPASQGSAILDVLGHEHWNMLERAVRNVLGTEVAELVYAQILDGLPIEKSLRDSSDYVRDHPVHSLQHAEICPGYIDKAREFMKQFDLSQLQLDLKTIKAFADTVPVSETFNLRLVEIVAVACHQIGAFLFNLDDGAHKHKLYEDWRQSVLEEKERGVESRRYYDPPPIAFCHRAYRYPEQYPKGPADVAGYWAESKILGGVIVFDRGETEQECNAMWIHGDLIRGPRTLYPPTKEQFDAFVKFLTTPFEENLSCPFPIHGASVNRPRWHPYHAFAYYHIFRDKYERRLPPNPPQPGCVEDGMDWPELDDRRLLLLGGFSSPQGEPYVNDDEYAAATERIKNITPSSPLWRPSEI</sequence>
<proteinExistence type="inferred from homology"/>
<dbReference type="SUPFAM" id="SSF52540">
    <property type="entry name" value="P-loop containing nucleoside triphosphate hydrolases"/>
    <property type="match status" value="1"/>
</dbReference>
<evidence type="ECO:0000256" key="1">
    <source>
        <dbReference type="ARBA" id="ARBA00007920"/>
    </source>
</evidence>
<dbReference type="InterPro" id="IPR007751">
    <property type="entry name" value="DUF676_lipase-like"/>
</dbReference>
<dbReference type="InterPro" id="IPR056884">
    <property type="entry name" value="NPHP3-like_N"/>
</dbReference>
<dbReference type="SUPFAM" id="SSF48403">
    <property type="entry name" value="Ankyrin repeat"/>
    <property type="match status" value="1"/>
</dbReference>
<dbReference type="InterPro" id="IPR002110">
    <property type="entry name" value="Ankyrin_rpt"/>
</dbReference>
<dbReference type="Gene3D" id="1.25.40.20">
    <property type="entry name" value="Ankyrin repeat-containing domain"/>
    <property type="match status" value="3"/>
</dbReference>
<dbReference type="Gene3D" id="3.40.50.300">
    <property type="entry name" value="P-loop containing nucleotide triphosphate hydrolases"/>
    <property type="match status" value="1"/>
</dbReference>
<feature type="region of interest" description="Disordered" evidence="4">
    <location>
        <begin position="18"/>
        <end position="38"/>
    </location>
</feature>
<dbReference type="InterPro" id="IPR027417">
    <property type="entry name" value="P-loop_NTPase"/>
</dbReference>
<dbReference type="PROSITE" id="PS50088">
    <property type="entry name" value="ANK_REPEAT"/>
    <property type="match status" value="1"/>
</dbReference>
<protein>
    <submittedName>
        <fullName evidence="7">Ankyrin repeat-containing protein</fullName>
    </submittedName>
</protein>
<gene>
    <name evidence="7" type="ORF">FGLOB1_7421</name>
</gene>
<dbReference type="InterPro" id="IPR036770">
    <property type="entry name" value="Ankyrin_rpt-contain_sf"/>
</dbReference>
<dbReference type="Pfam" id="PF12796">
    <property type="entry name" value="Ank_2"/>
    <property type="match status" value="2"/>
</dbReference>
<feature type="domain" description="Nephrocystin 3-like N-terminal" evidence="6">
    <location>
        <begin position="367"/>
        <end position="537"/>
    </location>
</feature>
<dbReference type="PANTHER" id="PTHR10039">
    <property type="entry name" value="AMELOGENIN"/>
    <property type="match status" value="1"/>
</dbReference>
<dbReference type="Gene3D" id="3.40.50.1820">
    <property type="entry name" value="alpha/beta hydrolase"/>
    <property type="match status" value="1"/>
</dbReference>
<evidence type="ECO:0000259" key="6">
    <source>
        <dbReference type="Pfam" id="PF24883"/>
    </source>
</evidence>
<dbReference type="Pfam" id="PF05057">
    <property type="entry name" value="DUF676"/>
    <property type="match status" value="1"/>
</dbReference>
<reference evidence="7 8" key="1">
    <citation type="submission" date="2020-05" db="EMBL/GenBank/DDBJ databases">
        <title>Identification and distribution of gene clusters putatively required for synthesis of sphingolipid metabolism inhibitors in phylogenetically diverse species of the filamentous fungus Fusarium.</title>
        <authorList>
            <person name="Kim H.-S."/>
            <person name="Busman M."/>
            <person name="Brown D.W."/>
            <person name="Divon H."/>
            <person name="Uhlig S."/>
            <person name="Proctor R.H."/>
        </authorList>
    </citation>
    <scope>NUCLEOTIDE SEQUENCE [LARGE SCALE GENOMIC DNA]</scope>
    <source>
        <strain evidence="7 8">NRRL 26131</strain>
    </source>
</reference>
<dbReference type="Pfam" id="PF24883">
    <property type="entry name" value="NPHP3_N"/>
    <property type="match status" value="1"/>
</dbReference>
<comment type="caution">
    <text evidence="7">The sequence shown here is derived from an EMBL/GenBank/DDBJ whole genome shotgun (WGS) entry which is preliminary data.</text>
</comment>
<feature type="compositionally biased region" description="Polar residues" evidence="4">
    <location>
        <begin position="22"/>
        <end position="31"/>
    </location>
</feature>
<dbReference type="Proteomes" id="UP000532311">
    <property type="component" value="Unassembled WGS sequence"/>
</dbReference>
<keyword evidence="3" id="KW-0040">ANK repeat</keyword>
<name>A0A8H5Y600_9HYPO</name>
<keyword evidence="8" id="KW-1185">Reference proteome</keyword>
<evidence type="ECO:0000313" key="8">
    <source>
        <dbReference type="Proteomes" id="UP000532311"/>
    </source>
</evidence>
<dbReference type="SUPFAM" id="SSF53474">
    <property type="entry name" value="alpha/beta-Hydrolases"/>
    <property type="match status" value="1"/>
</dbReference>
<dbReference type="SMART" id="SM00248">
    <property type="entry name" value="ANK"/>
    <property type="match status" value="8"/>
</dbReference>